<name>A0A4U5MKD0_STECR</name>
<comment type="caution">
    <text evidence="1">The sequence shown here is derived from an EMBL/GenBank/DDBJ whole genome shotgun (WGS) entry which is preliminary data.</text>
</comment>
<evidence type="ECO:0000313" key="1">
    <source>
        <dbReference type="EMBL" id="TKR69847.1"/>
    </source>
</evidence>
<protein>
    <submittedName>
        <fullName evidence="1">Uncharacterized protein</fullName>
    </submittedName>
</protein>
<keyword evidence="2" id="KW-1185">Reference proteome</keyword>
<reference evidence="1 2" key="1">
    <citation type="journal article" date="2015" name="Genome Biol.">
        <title>Comparative genomics of Steinernema reveals deeply conserved gene regulatory networks.</title>
        <authorList>
            <person name="Dillman A.R."/>
            <person name="Macchietto M."/>
            <person name="Porter C.F."/>
            <person name="Rogers A."/>
            <person name="Williams B."/>
            <person name="Antoshechkin I."/>
            <person name="Lee M.M."/>
            <person name="Goodwin Z."/>
            <person name="Lu X."/>
            <person name="Lewis E.E."/>
            <person name="Goodrich-Blair H."/>
            <person name="Stock S.P."/>
            <person name="Adams B.J."/>
            <person name="Sternberg P.W."/>
            <person name="Mortazavi A."/>
        </authorList>
    </citation>
    <scope>NUCLEOTIDE SEQUENCE [LARGE SCALE GENOMIC DNA]</scope>
    <source>
        <strain evidence="1 2">ALL</strain>
    </source>
</reference>
<dbReference type="EMBL" id="AZBU02000007">
    <property type="protein sequence ID" value="TKR69847.1"/>
    <property type="molecule type" value="Genomic_DNA"/>
</dbReference>
<reference evidence="1 2" key="2">
    <citation type="journal article" date="2019" name="G3 (Bethesda)">
        <title>Hybrid Assembly of the Genome of the Entomopathogenic Nematode Steinernema carpocapsae Identifies the X-Chromosome.</title>
        <authorList>
            <person name="Serra L."/>
            <person name="Macchietto M."/>
            <person name="Macias-Munoz A."/>
            <person name="McGill C.J."/>
            <person name="Rodriguez I.M."/>
            <person name="Rodriguez B."/>
            <person name="Murad R."/>
            <person name="Mortazavi A."/>
        </authorList>
    </citation>
    <scope>NUCLEOTIDE SEQUENCE [LARGE SCALE GENOMIC DNA]</scope>
    <source>
        <strain evidence="1 2">ALL</strain>
    </source>
</reference>
<sequence>MREVRNRSQTLNFLDRNNVATRNSEATVLHNQSSINLSRRKFVICTEGKDSGVKAQEANLSKLNNLENVI</sequence>
<organism evidence="1 2">
    <name type="scientific">Steinernema carpocapsae</name>
    <name type="common">Entomopathogenic nematode</name>
    <dbReference type="NCBI Taxonomy" id="34508"/>
    <lineage>
        <taxon>Eukaryota</taxon>
        <taxon>Metazoa</taxon>
        <taxon>Ecdysozoa</taxon>
        <taxon>Nematoda</taxon>
        <taxon>Chromadorea</taxon>
        <taxon>Rhabditida</taxon>
        <taxon>Tylenchina</taxon>
        <taxon>Panagrolaimomorpha</taxon>
        <taxon>Strongyloidoidea</taxon>
        <taxon>Steinernematidae</taxon>
        <taxon>Steinernema</taxon>
    </lineage>
</organism>
<gene>
    <name evidence="1" type="ORF">L596_021947</name>
</gene>
<dbReference type="AlphaFoldDB" id="A0A4U5MKD0"/>
<proteinExistence type="predicted"/>
<evidence type="ECO:0000313" key="2">
    <source>
        <dbReference type="Proteomes" id="UP000298663"/>
    </source>
</evidence>
<dbReference type="Proteomes" id="UP000298663">
    <property type="component" value="Unassembled WGS sequence"/>
</dbReference>
<accession>A0A4U5MKD0</accession>